<reference key="1">
    <citation type="submission" date="2010-11" db="EMBL/GenBank/DDBJ databases">
        <title>Complete sequence of chromosome of Caldicellulosiruptor kristjanssonii 177R1B.</title>
        <authorList>
            <consortium name="US DOE Joint Genome Institute"/>
            <person name="Lucas S."/>
            <person name="Copeland A."/>
            <person name="Lapidus A."/>
            <person name="Cheng J.-F."/>
            <person name="Bruce D."/>
            <person name="Goodwin L."/>
            <person name="Pitluck S."/>
            <person name="Davenport K."/>
            <person name="Detter J.C."/>
            <person name="Han C."/>
            <person name="Tapia R."/>
            <person name="Land M."/>
            <person name="Hauser L."/>
            <person name="Jeffries C."/>
            <person name="Kyrpides N."/>
            <person name="Ivanova N."/>
            <person name="Mikhailova N."/>
            <person name="Blumer-Schuette S.E."/>
            <person name="Kelly R.M."/>
            <person name="Woyke T."/>
        </authorList>
    </citation>
    <scope>NUCLEOTIDE SEQUENCE</scope>
    <source>
        <strain>177R1B</strain>
    </source>
</reference>
<evidence type="ECO:0000313" key="2">
    <source>
        <dbReference type="Proteomes" id="UP000009256"/>
    </source>
</evidence>
<dbReference type="EMBL" id="CP002326">
    <property type="protein sequence ID" value="ADQ40236.1"/>
    <property type="molecule type" value="Genomic_DNA"/>
</dbReference>
<dbReference type="Proteomes" id="UP000009256">
    <property type="component" value="Chromosome"/>
</dbReference>
<reference evidence="1 2" key="2">
    <citation type="journal article" date="2011" name="J. Bacteriol.">
        <title>Complete genome sequences for the anaerobic, extremely thermophilic plant biomass-degrading bacteria Caldicellulosiruptor hydrothermalis, Caldicellulosiruptor kristjanssonii, Caldicellulosiruptor kronotskyensis, Caldicellulosiruptor owensenis, and Caldicellulosiruptor lactoaceticus.</title>
        <authorList>
            <person name="Blumer-Schuette S.E."/>
            <person name="Ozdemir I."/>
            <person name="Mistry D."/>
            <person name="Lucas S."/>
            <person name="Lapidus A."/>
            <person name="Cheng J.F."/>
            <person name="Goodwin L.A."/>
            <person name="Pitluck S."/>
            <person name="Land M.L."/>
            <person name="Hauser L.J."/>
            <person name="Woyke T."/>
            <person name="Mikhailova N."/>
            <person name="Pati A."/>
            <person name="Kyrpides N.C."/>
            <person name="Ivanova N."/>
            <person name="Detter J.C."/>
            <person name="Walston-Davenport K."/>
            <person name="Han S."/>
            <person name="Adams M.W."/>
            <person name="Kelly R.M."/>
        </authorList>
    </citation>
    <scope>NUCLEOTIDE SEQUENCE [LARGE SCALE GENOMIC DNA]</scope>
    <source>
        <strain evidence="2">ATCC 700853 / DSM 12137 / I77R1B</strain>
    </source>
</reference>
<sequence>MEGPKLIEMLQNHILKVMQQIPNANLRLLELLTRR</sequence>
<dbReference type="AlphaFoldDB" id="E4SAM7"/>
<dbReference type="HOGENOM" id="CLU_3363915_0_0_9"/>
<proteinExistence type="predicted"/>
<keyword evidence="2" id="KW-1185">Reference proteome</keyword>
<name>E4SAM7_CALA7</name>
<dbReference type="KEGG" id="cki:Calkr_0707"/>
<dbReference type="STRING" id="632335.Calkr_0707"/>
<organism evidence="1 2">
    <name type="scientific">Caldicellulosiruptor acetigenus (strain ATCC 700853 / DSM 12137 / I77R1B)</name>
    <name type="common">Caldicellulosiruptor kristjanssonii</name>
    <dbReference type="NCBI Taxonomy" id="632335"/>
    <lineage>
        <taxon>Bacteria</taxon>
        <taxon>Bacillati</taxon>
        <taxon>Bacillota</taxon>
        <taxon>Bacillota incertae sedis</taxon>
        <taxon>Caldicellulosiruptorales</taxon>
        <taxon>Caldicellulosiruptoraceae</taxon>
        <taxon>Caldicellulosiruptor</taxon>
    </lineage>
</organism>
<accession>E4SAM7</accession>
<evidence type="ECO:0000313" key="1">
    <source>
        <dbReference type="EMBL" id="ADQ40236.1"/>
    </source>
</evidence>
<protein>
    <submittedName>
        <fullName evidence="1">Uncharacterized protein</fullName>
    </submittedName>
</protein>
<gene>
    <name evidence="1" type="ordered locus">Calkr_0707</name>
</gene>